<dbReference type="Proteomes" id="UP000077521">
    <property type="component" value="Unassembled WGS sequence"/>
</dbReference>
<evidence type="ECO:0000313" key="3">
    <source>
        <dbReference type="Proteomes" id="UP000077521"/>
    </source>
</evidence>
<feature type="non-terminal residue" evidence="2">
    <location>
        <position position="357"/>
    </location>
</feature>
<organism evidence="2 3">
    <name type="scientific">Tilletia indica</name>
    <dbReference type="NCBI Taxonomy" id="43049"/>
    <lineage>
        <taxon>Eukaryota</taxon>
        <taxon>Fungi</taxon>
        <taxon>Dikarya</taxon>
        <taxon>Basidiomycota</taxon>
        <taxon>Ustilaginomycotina</taxon>
        <taxon>Exobasidiomycetes</taxon>
        <taxon>Tilletiales</taxon>
        <taxon>Tilletiaceae</taxon>
        <taxon>Tilletia</taxon>
    </lineage>
</organism>
<reference evidence="2" key="1">
    <citation type="submission" date="2016-04" db="EMBL/GenBank/DDBJ databases">
        <authorList>
            <person name="Nguyen H.D."/>
            <person name="Samba Siva P."/>
            <person name="Cullis J."/>
            <person name="Levesque C.A."/>
            <person name="Hambleton S."/>
        </authorList>
    </citation>
    <scope>NUCLEOTIDE SEQUENCE</scope>
    <source>
        <strain evidence="2">DAOMC 236416</strain>
    </source>
</reference>
<feature type="compositionally biased region" description="Basic and acidic residues" evidence="1">
    <location>
        <begin position="23"/>
        <end position="42"/>
    </location>
</feature>
<proteinExistence type="predicted"/>
<protein>
    <submittedName>
        <fullName evidence="2">Uncharacterized protein</fullName>
    </submittedName>
</protein>
<sequence length="357" mass="36776">MEAQTGMDPESVKAAFRLLQDNWGDRPGDRTQDWADMTREDEAAAAAAALGAASGGKEAGPSERSAASTTPQSLLGNDAIAGPNNTELAPSGNNEIASSQSGRSKTPSVPLRPKSTRVAAAEAAKAAAAAEAAAVASATTVAVATEEADATAAAALGLVARPHTSAHESSEATALSPGDAATAAIAAVTQAMQDADKKRRDAANARTKAYAGLMAHIQKMCADGHVDEAELEMFLAASKACHRHGEGRGSVRPFPRQMVTMMEQYDPEHPLRSLQPMGAHPSPTAQTGARPPTYGAMAARAGAVVPPHLHRAQPDPIQQLKDKCIVGQAKGSAQLAALSGGRRVEKILARLEQEAPE</sequence>
<feature type="compositionally biased region" description="Polar residues" evidence="1">
    <location>
        <begin position="65"/>
        <end position="75"/>
    </location>
</feature>
<gene>
    <name evidence="2" type="ORF">A4X13_0g9455</name>
</gene>
<comment type="caution">
    <text evidence="2">The sequence shown here is derived from an EMBL/GenBank/DDBJ whole genome shotgun (WGS) entry which is preliminary data.</text>
</comment>
<dbReference type="AlphaFoldDB" id="A0A8T8S9I0"/>
<name>A0A8T8S9I0_9BASI</name>
<accession>A0A8T8S9I0</accession>
<keyword evidence="3" id="KW-1185">Reference proteome</keyword>
<evidence type="ECO:0000256" key="1">
    <source>
        <dbReference type="SAM" id="MobiDB-lite"/>
    </source>
</evidence>
<dbReference type="EMBL" id="LWDF02002703">
    <property type="protein sequence ID" value="KAE8235552.1"/>
    <property type="molecule type" value="Genomic_DNA"/>
</dbReference>
<reference evidence="2" key="2">
    <citation type="journal article" date="2019" name="IMA Fungus">
        <title>Genome sequencing and comparison of five Tilletia species to identify candidate genes for the detection of regulated species infecting wheat.</title>
        <authorList>
            <person name="Nguyen H.D.T."/>
            <person name="Sultana T."/>
            <person name="Kesanakurti P."/>
            <person name="Hambleton S."/>
        </authorList>
    </citation>
    <scope>NUCLEOTIDE SEQUENCE</scope>
    <source>
        <strain evidence="2">DAOMC 236416</strain>
    </source>
</reference>
<evidence type="ECO:0000313" key="2">
    <source>
        <dbReference type="EMBL" id="KAE8235552.1"/>
    </source>
</evidence>
<feature type="region of interest" description="Disordered" evidence="1">
    <location>
        <begin position="1"/>
        <end position="116"/>
    </location>
</feature>
<feature type="compositionally biased region" description="Polar residues" evidence="1">
    <location>
        <begin position="83"/>
        <end position="107"/>
    </location>
</feature>